<keyword evidence="5" id="KW-0732">Signal</keyword>
<accession>A0A7W7H6R6</accession>
<dbReference type="Gene3D" id="2.115.10.20">
    <property type="entry name" value="Glycosyl hydrolase domain, family 43"/>
    <property type="match status" value="1"/>
</dbReference>
<reference evidence="6 7" key="1">
    <citation type="submission" date="2020-08" db="EMBL/GenBank/DDBJ databases">
        <title>Sequencing the genomes of 1000 actinobacteria strains.</title>
        <authorList>
            <person name="Klenk H.-P."/>
        </authorList>
    </citation>
    <scope>NUCLEOTIDE SEQUENCE [LARGE SCALE GENOMIC DNA]</scope>
    <source>
        <strain evidence="6 7">DSM 45809</strain>
    </source>
</reference>
<keyword evidence="3 4" id="KW-0326">Glycosidase</keyword>
<protein>
    <recommendedName>
        <fullName evidence="8">Glycosyl hydrolase family 43</fullName>
    </recommendedName>
</protein>
<sequence length="286" mass="30775">MKRLLSAVSLLALLLGALVLPQPASAATTLIYATFKGDAVADEELWIYQSTDGGTSWSTLTDTNFHGPTGVLRDPSILKRNGVYYVAYTVQSWTTSSTSVNVASSTDLTSWTTIASIPAGISGANYTWAPEFHVEGSSVKLITSVAATACSFCFRPYVYTARNTALTSWSGPAQMWGLGTNHIDTFVVKSGSTWHAFTKNETTKYIEHWTTTANLTEGWVNRGTLFASGYEGPSLVKLDNGSWRIYVDHYSAGDGIYTATSTDLNTWTSLGKVGCSGCRHGTAIAK</sequence>
<evidence type="ECO:0000313" key="6">
    <source>
        <dbReference type="EMBL" id="MBB4745040.1"/>
    </source>
</evidence>
<evidence type="ECO:0000256" key="4">
    <source>
        <dbReference type="RuleBase" id="RU361187"/>
    </source>
</evidence>
<dbReference type="Proteomes" id="UP000546162">
    <property type="component" value="Unassembled WGS sequence"/>
</dbReference>
<feature type="chain" id="PRO_5030881162" description="Glycosyl hydrolase family 43" evidence="5">
    <location>
        <begin position="27"/>
        <end position="286"/>
    </location>
</feature>
<dbReference type="EMBL" id="JACHNB010000001">
    <property type="protein sequence ID" value="MBB4745040.1"/>
    <property type="molecule type" value="Genomic_DNA"/>
</dbReference>
<evidence type="ECO:0000256" key="3">
    <source>
        <dbReference type="ARBA" id="ARBA00023295"/>
    </source>
</evidence>
<gene>
    <name evidence="6" type="ORF">BJY16_008499</name>
</gene>
<proteinExistence type="inferred from homology"/>
<dbReference type="SUPFAM" id="SSF75005">
    <property type="entry name" value="Arabinanase/levansucrase/invertase"/>
    <property type="match status" value="1"/>
</dbReference>
<dbReference type="AlphaFoldDB" id="A0A7W7H6R6"/>
<comment type="similarity">
    <text evidence="1 4">Belongs to the glycosyl hydrolase 43 family.</text>
</comment>
<feature type="signal peptide" evidence="5">
    <location>
        <begin position="1"/>
        <end position="26"/>
    </location>
</feature>
<evidence type="ECO:0000313" key="7">
    <source>
        <dbReference type="Proteomes" id="UP000546162"/>
    </source>
</evidence>
<dbReference type="InterPro" id="IPR023296">
    <property type="entry name" value="Glyco_hydro_beta-prop_sf"/>
</dbReference>
<keyword evidence="7" id="KW-1185">Reference proteome</keyword>
<dbReference type="InterPro" id="IPR006710">
    <property type="entry name" value="Glyco_hydro_43"/>
</dbReference>
<evidence type="ECO:0008006" key="8">
    <source>
        <dbReference type="Google" id="ProtNLM"/>
    </source>
</evidence>
<evidence type="ECO:0000256" key="1">
    <source>
        <dbReference type="ARBA" id="ARBA00009865"/>
    </source>
</evidence>
<comment type="caution">
    <text evidence="6">The sequence shown here is derived from an EMBL/GenBank/DDBJ whole genome shotgun (WGS) entry which is preliminary data.</text>
</comment>
<evidence type="ECO:0000256" key="5">
    <source>
        <dbReference type="SAM" id="SignalP"/>
    </source>
</evidence>
<evidence type="ECO:0000256" key="2">
    <source>
        <dbReference type="ARBA" id="ARBA00022801"/>
    </source>
</evidence>
<dbReference type="GO" id="GO:0005975">
    <property type="term" value="P:carbohydrate metabolic process"/>
    <property type="evidence" value="ECO:0007669"/>
    <property type="project" value="InterPro"/>
</dbReference>
<organism evidence="6 7">
    <name type="scientific">Actinoplanes octamycinicus</name>
    <dbReference type="NCBI Taxonomy" id="135948"/>
    <lineage>
        <taxon>Bacteria</taxon>
        <taxon>Bacillati</taxon>
        <taxon>Actinomycetota</taxon>
        <taxon>Actinomycetes</taxon>
        <taxon>Micromonosporales</taxon>
        <taxon>Micromonosporaceae</taxon>
        <taxon>Actinoplanes</taxon>
    </lineage>
</organism>
<dbReference type="RefSeq" id="WP_185045294.1">
    <property type="nucleotide sequence ID" value="NZ_BAABFG010000005.1"/>
</dbReference>
<dbReference type="GO" id="GO:0004553">
    <property type="term" value="F:hydrolase activity, hydrolyzing O-glycosyl compounds"/>
    <property type="evidence" value="ECO:0007669"/>
    <property type="project" value="InterPro"/>
</dbReference>
<dbReference type="Pfam" id="PF04616">
    <property type="entry name" value="Glyco_hydro_43"/>
    <property type="match status" value="1"/>
</dbReference>
<name>A0A7W7H6R6_9ACTN</name>
<keyword evidence="2 4" id="KW-0378">Hydrolase</keyword>